<evidence type="ECO:0000313" key="8">
    <source>
        <dbReference type="Proteomes" id="UP000253517"/>
    </source>
</evidence>
<dbReference type="CDD" id="cd07984">
    <property type="entry name" value="LPLAT_LABLAT-like"/>
    <property type="match status" value="1"/>
</dbReference>
<reference evidence="7 8" key="1">
    <citation type="submission" date="2018-07" db="EMBL/GenBank/DDBJ databases">
        <title>Genomic Encyclopedia of Type Strains, Phase IV (KMG-IV): sequencing the most valuable type-strain genomes for metagenomic binning, comparative biology and taxonomic classification.</title>
        <authorList>
            <person name="Goeker M."/>
        </authorList>
    </citation>
    <scope>NUCLEOTIDE SEQUENCE [LARGE SCALE GENOMIC DNA]</scope>
    <source>
        <strain evidence="7 8">DSM 21410</strain>
    </source>
</reference>
<keyword evidence="8" id="KW-1185">Reference proteome</keyword>
<proteinExistence type="predicted"/>
<evidence type="ECO:0000256" key="4">
    <source>
        <dbReference type="ARBA" id="ARBA00022679"/>
    </source>
</evidence>
<name>A0A369A8E6_9FLAO</name>
<keyword evidence="3" id="KW-0997">Cell inner membrane</keyword>
<dbReference type="Proteomes" id="UP000253517">
    <property type="component" value="Unassembled WGS sequence"/>
</dbReference>
<dbReference type="GO" id="GO:0016746">
    <property type="term" value="F:acyltransferase activity"/>
    <property type="evidence" value="ECO:0007669"/>
    <property type="project" value="UniProtKB-KW"/>
</dbReference>
<dbReference type="GO" id="GO:0005886">
    <property type="term" value="C:plasma membrane"/>
    <property type="evidence" value="ECO:0007669"/>
    <property type="project" value="UniProtKB-SubCell"/>
</dbReference>
<comment type="subcellular location">
    <subcellularLocation>
        <location evidence="1">Cell inner membrane</location>
    </subcellularLocation>
</comment>
<protein>
    <submittedName>
        <fullName evidence="7">KDO2-lipid IV(A) lauroyltransferase</fullName>
    </submittedName>
</protein>
<evidence type="ECO:0000256" key="2">
    <source>
        <dbReference type="ARBA" id="ARBA00022475"/>
    </source>
</evidence>
<keyword evidence="5" id="KW-0472">Membrane</keyword>
<evidence type="ECO:0000256" key="1">
    <source>
        <dbReference type="ARBA" id="ARBA00004533"/>
    </source>
</evidence>
<dbReference type="RefSeq" id="WP_084180089.1">
    <property type="nucleotide sequence ID" value="NZ_BHZF01000001.1"/>
</dbReference>
<comment type="caution">
    <text evidence="7">The sequence shown here is derived from an EMBL/GenBank/DDBJ whole genome shotgun (WGS) entry which is preliminary data.</text>
</comment>
<organism evidence="7 8">
    <name type="scientific">Schleiferia thermophila</name>
    <dbReference type="NCBI Taxonomy" id="884107"/>
    <lineage>
        <taxon>Bacteria</taxon>
        <taxon>Pseudomonadati</taxon>
        <taxon>Bacteroidota</taxon>
        <taxon>Flavobacteriia</taxon>
        <taxon>Flavobacteriales</taxon>
        <taxon>Schleiferiaceae</taxon>
        <taxon>Schleiferia</taxon>
    </lineage>
</organism>
<dbReference type="AlphaFoldDB" id="A0A369A8E6"/>
<sequence>MFLLNFISKLPLTVLYFLTSLVIRFYKYRKKVVEANLKIAFPYKSEEERKTLRENFYIYFSELIAENLKDFNPEYKENFKFVNINNLQIFEHYYIMKRRIMLMLGHHGNFEYLSILPALIPQNIYAVYGELKNKKIEKDFLRKRGKFGLKLFPMKETYTFVERNMDQTAVYGFIADQSPHEGRIHHRSKFFAEDTPTHVGAEKLAKMYNMVVIYLNCEKVSRGKYEYTPVIITENPRELPDFEITDRYNQLLEASIKKQPEIYLWTHKRWKHLRPGIYV</sequence>
<accession>A0A369A8E6</accession>
<dbReference type="PANTHER" id="PTHR30606:SF10">
    <property type="entry name" value="PHOSPHATIDYLINOSITOL MANNOSIDE ACYLTRANSFERASE"/>
    <property type="match status" value="1"/>
</dbReference>
<dbReference type="EMBL" id="QPJS01000001">
    <property type="protein sequence ID" value="RCX05589.1"/>
    <property type="molecule type" value="Genomic_DNA"/>
</dbReference>
<keyword evidence="2" id="KW-1003">Cell membrane</keyword>
<gene>
    <name evidence="7" type="ORF">DES35_101877</name>
</gene>
<evidence type="ECO:0000256" key="3">
    <source>
        <dbReference type="ARBA" id="ARBA00022519"/>
    </source>
</evidence>
<dbReference type="PANTHER" id="PTHR30606">
    <property type="entry name" value="LIPID A BIOSYNTHESIS LAUROYL ACYLTRANSFERASE"/>
    <property type="match status" value="1"/>
</dbReference>
<dbReference type="GO" id="GO:0009247">
    <property type="term" value="P:glycolipid biosynthetic process"/>
    <property type="evidence" value="ECO:0007669"/>
    <property type="project" value="UniProtKB-ARBA"/>
</dbReference>
<dbReference type="InterPro" id="IPR004960">
    <property type="entry name" value="LipA_acyltrans"/>
</dbReference>
<evidence type="ECO:0000256" key="6">
    <source>
        <dbReference type="ARBA" id="ARBA00023315"/>
    </source>
</evidence>
<evidence type="ECO:0000256" key="5">
    <source>
        <dbReference type="ARBA" id="ARBA00023136"/>
    </source>
</evidence>
<dbReference type="Pfam" id="PF03279">
    <property type="entry name" value="Lip_A_acyltrans"/>
    <property type="match status" value="1"/>
</dbReference>
<keyword evidence="6" id="KW-0012">Acyltransferase</keyword>
<keyword evidence="4 7" id="KW-0808">Transferase</keyword>
<evidence type="ECO:0000313" key="7">
    <source>
        <dbReference type="EMBL" id="RCX05589.1"/>
    </source>
</evidence>